<organism evidence="1 2">
    <name type="scientific">Ixodes persulcatus</name>
    <name type="common">Taiga tick</name>
    <dbReference type="NCBI Taxonomy" id="34615"/>
    <lineage>
        <taxon>Eukaryota</taxon>
        <taxon>Metazoa</taxon>
        <taxon>Ecdysozoa</taxon>
        <taxon>Arthropoda</taxon>
        <taxon>Chelicerata</taxon>
        <taxon>Arachnida</taxon>
        <taxon>Acari</taxon>
        <taxon>Parasitiformes</taxon>
        <taxon>Ixodida</taxon>
        <taxon>Ixodoidea</taxon>
        <taxon>Ixodidae</taxon>
        <taxon>Ixodinae</taxon>
        <taxon>Ixodes</taxon>
    </lineage>
</organism>
<sequence>MGTQRTTGINDVGFVHFGLEEGIRDALTKLPAPCEVILQGNIDGLPLFKSLQVCFWPISCKVTNCGDSAPFIVSLFCGKGKTPCLESYLRPFLEEVQALTKDGLIFKGTNVPVTLSAMICDAPARSFVKPTIGHTGYYACELCTVRGVYMDGKVTYPHLTSPLRTDSSFRAQEDKHHHKGTSPFTCLDGDLVAFFPTDYMHLVCLDNSLRACAMNFPLQFQRRPRGTDELDRWKAAEFPRWWRVDRTLGLGLWAEVPMPDVYFCVVLKGTRQKPAISSNRRDWGRTKSVEKGLKVSFHVLGSSKNPDMCREKGKADAGDSHRRRQHRISMVCLWATASFLPTPPSRMRGAGGGGGGIR</sequence>
<keyword evidence="2" id="KW-1185">Reference proteome</keyword>
<comment type="caution">
    <text evidence="1">The sequence shown here is derived from an EMBL/GenBank/DDBJ whole genome shotgun (WGS) entry which is preliminary data.</text>
</comment>
<accession>A0AC60QYH0</accession>
<reference evidence="1 2" key="1">
    <citation type="journal article" date="2020" name="Cell">
        <title>Large-Scale Comparative Analyses of Tick Genomes Elucidate Their Genetic Diversity and Vector Capacities.</title>
        <authorList>
            <consortium name="Tick Genome and Microbiome Consortium (TIGMIC)"/>
            <person name="Jia N."/>
            <person name="Wang J."/>
            <person name="Shi W."/>
            <person name="Du L."/>
            <person name="Sun Y."/>
            <person name="Zhan W."/>
            <person name="Jiang J.F."/>
            <person name="Wang Q."/>
            <person name="Zhang B."/>
            <person name="Ji P."/>
            <person name="Bell-Sakyi L."/>
            <person name="Cui X.M."/>
            <person name="Yuan T.T."/>
            <person name="Jiang B.G."/>
            <person name="Yang W.F."/>
            <person name="Lam T.T."/>
            <person name="Chang Q.C."/>
            <person name="Ding S.J."/>
            <person name="Wang X.J."/>
            <person name="Zhu J.G."/>
            <person name="Ruan X.D."/>
            <person name="Zhao L."/>
            <person name="Wei J.T."/>
            <person name="Ye R.Z."/>
            <person name="Que T.C."/>
            <person name="Du C.H."/>
            <person name="Zhou Y.H."/>
            <person name="Cheng J.X."/>
            <person name="Dai P.F."/>
            <person name="Guo W.B."/>
            <person name="Han X.H."/>
            <person name="Huang E.J."/>
            <person name="Li L.F."/>
            <person name="Wei W."/>
            <person name="Gao Y.C."/>
            <person name="Liu J.Z."/>
            <person name="Shao H.Z."/>
            <person name="Wang X."/>
            <person name="Wang C.C."/>
            <person name="Yang T.C."/>
            <person name="Huo Q.B."/>
            <person name="Li W."/>
            <person name="Chen H.Y."/>
            <person name="Chen S.E."/>
            <person name="Zhou L.G."/>
            <person name="Ni X.B."/>
            <person name="Tian J.H."/>
            <person name="Sheng Y."/>
            <person name="Liu T."/>
            <person name="Pan Y.S."/>
            <person name="Xia L.Y."/>
            <person name="Li J."/>
            <person name="Zhao F."/>
            <person name="Cao W.C."/>
        </authorList>
    </citation>
    <scope>NUCLEOTIDE SEQUENCE [LARGE SCALE GENOMIC DNA]</scope>
    <source>
        <strain evidence="1">Iper-2018</strain>
    </source>
</reference>
<evidence type="ECO:0000313" key="1">
    <source>
        <dbReference type="EMBL" id="KAG0444744.1"/>
    </source>
</evidence>
<dbReference type="EMBL" id="JABSTQ010001544">
    <property type="protein sequence ID" value="KAG0444744.1"/>
    <property type="molecule type" value="Genomic_DNA"/>
</dbReference>
<name>A0AC60QYH0_IXOPE</name>
<proteinExistence type="predicted"/>
<dbReference type="Proteomes" id="UP000805193">
    <property type="component" value="Unassembled WGS sequence"/>
</dbReference>
<protein>
    <submittedName>
        <fullName evidence="1">Uncharacterized protein</fullName>
    </submittedName>
</protein>
<evidence type="ECO:0000313" key="2">
    <source>
        <dbReference type="Proteomes" id="UP000805193"/>
    </source>
</evidence>
<gene>
    <name evidence="1" type="ORF">HPB47_013433</name>
</gene>